<dbReference type="GO" id="GO:0008270">
    <property type="term" value="F:zinc ion binding"/>
    <property type="evidence" value="ECO:0007669"/>
    <property type="project" value="InterPro"/>
</dbReference>
<dbReference type="SUPFAM" id="SSF50129">
    <property type="entry name" value="GroES-like"/>
    <property type="match status" value="1"/>
</dbReference>
<dbReference type="InterPro" id="IPR013154">
    <property type="entry name" value="ADH-like_N"/>
</dbReference>
<name>A0A9P3HBB0_9FUNG</name>
<dbReference type="OrthoDB" id="201656at2759"/>
<evidence type="ECO:0000313" key="4">
    <source>
        <dbReference type="Proteomes" id="UP000827284"/>
    </source>
</evidence>
<dbReference type="InterPro" id="IPR036291">
    <property type="entry name" value="NAD(P)-bd_dom_sf"/>
</dbReference>
<keyword evidence="4" id="KW-1185">Reference proteome</keyword>
<reference evidence="3" key="2">
    <citation type="journal article" date="2022" name="Microbiol. Resour. Announc.">
        <title>Whole-Genome Sequence of Entomortierella parvispora E1425, a Mucoromycotan Fungus Associated with Burkholderiaceae-Related Endosymbiotic Bacteria.</title>
        <authorList>
            <person name="Herlambang A."/>
            <person name="Guo Y."/>
            <person name="Takashima Y."/>
            <person name="Narisawa K."/>
            <person name="Ohta H."/>
            <person name="Nishizawa T."/>
        </authorList>
    </citation>
    <scope>NUCLEOTIDE SEQUENCE</scope>
    <source>
        <strain evidence="3">E1425</strain>
    </source>
</reference>
<dbReference type="Gene3D" id="3.90.180.10">
    <property type="entry name" value="Medium-chain alcohol dehydrogenases, catalytic domain"/>
    <property type="match status" value="1"/>
</dbReference>
<dbReference type="CDD" id="cd08267">
    <property type="entry name" value="MDR1"/>
    <property type="match status" value="1"/>
</dbReference>
<dbReference type="Pfam" id="PF13602">
    <property type="entry name" value="ADH_zinc_N_2"/>
    <property type="match status" value="1"/>
</dbReference>
<dbReference type="InterPro" id="IPR020843">
    <property type="entry name" value="ER"/>
</dbReference>
<dbReference type="AlphaFoldDB" id="A0A9P3HBB0"/>
<evidence type="ECO:0000259" key="2">
    <source>
        <dbReference type="SMART" id="SM00829"/>
    </source>
</evidence>
<organism evidence="3 4">
    <name type="scientific">Entomortierella parvispora</name>
    <dbReference type="NCBI Taxonomy" id="205924"/>
    <lineage>
        <taxon>Eukaryota</taxon>
        <taxon>Fungi</taxon>
        <taxon>Fungi incertae sedis</taxon>
        <taxon>Mucoromycota</taxon>
        <taxon>Mortierellomycotina</taxon>
        <taxon>Mortierellomycetes</taxon>
        <taxon>Mortierellales</taxon>
        <taxon>Mortierellaceae</taxon>
        <taxon>Entomortierella</taxon>
    </lineage>
</organism>
<dbReference type="EMBL" id="BQFW01000008">
    <property type="protein sequence ID" value="GJJ73551.1"/>
    <property type="molecule type" value="Genomic_DNA"/>
</dbReference>
<dbReference type="InterPro" id="IPR050700">
    <property type="entry name" value="YIM1/Zinc_Alcohol_DH_Fams"/>
</dbReference>
<proteinExistence type="predicted"/>
<dbReference type="GO" id="GO:0016491">
    <property type="term" value="F:oxidoreductase activity"/>
    <property type="evidence" value="ECO:0007669"/>
    <property type="project" value="UniProtKB-KW"/>
</dbReference>
<reference evidence="3" key="1">
    <citation type="submission" date="2021-11" db="EMBL/GenBank/DDBJ databases">
        <authorList>
            <person name="Herlambang A."/>
            <person name="Guo Y."/>
            <person name="Takashima Y."/>
            <person name="Nishizawa T."/>
        </authorList>
    </citation>
    <scope>NUCLEOTIDE SEQUENCE</scope>
    <source>
        <strain evidence="3">E1425</strain>
    </source>
</reference>
<feature type="domain" description="Enoyl reductase (ER)" evidence="2">
    <location>
        <begin position="13"/>
        <end position="340"/>
    </location>
</feature>
<dbReference type="GO" id="GO:0005739">
    <property type="term" value="C:mitochondrion"/>
    <property type="evidence" value="ECO:0007669"/>
    <property type="project" value="TreeGrafter"/>
</dbReference>
<dbReference type="Gene3D" id="3.40.50.720">
    <property type="entry name" value="NAD(P)-binding Rossmann-like Domain"/>
    <property type="match status" value="1"/>
</dbReference>
<dbReference type="PANTHER" id="PTHR11695:SF294">
    <property type="entry name" value="RETICULON-4-INTERACTING PROTEIN 1, MITOCHONDRIAL"/>
    <property type="match status" value="1"/>
</dbReference>
<dbReference type="Pfam" id="PF08240">
    <property type="entry name" value="ADH_N"/>
    <property type="match status" value="1"/>
</dbReference>
<dbReference type="PROSITE" id="PS01162">
    <property type="entry name" value="QOR_ZETA_CRYSTAL"/>
    <property type="match status" value="1"/>
</dbReference>
<evidence type="ECO:0000256" key="1">
    <source>
        <dbReference type="ARBA" id="ARBA00023002"/>
    </source>
</evidence>
<evidence type="ECO:0000313" key="3">
    <source>
        <dbReference type="EMBL" id="GJJ73551.1"/>
    </source>
</evidence>
<dbReference type="SMART" id="SM00829">
    <property type="entry name" value="PKS_ER"/>
    <property type="match status" value="1"/>
</dbReference>
<dbReference type="InterPro" id="IPR011032">
    <property type="entry name" value="GroES-like_sf"/>
</dbReference>
<dbReference type="PANTHER" id="PTHR11695">
    <property type="entry name" value="ALCOHOL DEHYDROGENASE RELATED"/>
    <property type="match status" value="1"/>
</dbReference>
<comment type="caution">
    <text evidence="3">The sequence shown here is derived from an EMBL/GenBank/DDBJ whole genome shotgun (WGS) entry which is preliminary data.</text>
</comment>
<dbReference type="Proteomes" id="UP000827284">
    <property type="component" value="Unassembled WGS sequence"/>
</dbReference>
<protein>
    <recommendedName>
        <fullName evidence="2">Enoyl reductase (ER) domain-containing protein</fullName>
    </recommendedName>
</protein>
<accession>A0A9P3HBB0</accession>
<keyword evidence="1" id="KW-0560">Oxidoreductase</keyword>
<dbReference type="SUPFAM" id="SSF51735">
    <property type="entry name" value="NAD(P)-binding Rossmann-fold domains"/>
    <property type="match status" value="1"/>
</dbReference>
<dbReference type="InterPro" id="IPR002364">
    <property type="entry name" value="Quin_OxRdtase/zeta-crystal_CS"/>
</dbReference>
<sequence length="343" mass="37054">MKSIQWTCPNKNRQEQLKFNESAPVPTPSGTQVLIKVHASSVNPIDWTLMRGGVPWHFMPKIKVPGWDAAGTIVALGPKTGQLGSSPKFNIGDEVMTMLDCKVSGAFQEYTVVEESFLAKKPERWTYEQAAAWPVVASTVWDALVVRGKMKKGDKVLIVGASGGTGTAGVQLAKGLGAYVVGICSTKNVQMVLDLGADEVVDYKTTDVTQKYQNQDFDIVLDTAGSGLEIWSKRSSMLKSNGNFVSIVPPPNSFDTPFHFLATGVGIGSKKLTTLLQSGPKYHFVSISPDGQVLRQVMEILDKVAKVDPVIDSVTELTLPSVLAAFDKSESARARGKIVLKIV</sequence>
<gene>
    <name evidence="3" type="ORF">EMPS_05909</name>
</gene>